<keyword evidence="3" id="KW-1185">Reference proteome</keyword>
<dbReference type="EMBL" id="SDOX01000005">
    <property type="protein sequence ID" value="TFJ87645.1"/>
    <property type="molecule type" value="Genomic_DNA"/>
</dbReference>
<organism evidence="2 3">
    <name type="scientific">Nannochloropsis salina CCMP1776</name>
    <dbReference type="NCBI Taxonomy" id="1027361"/>
    <lineage>
        <taxon>Eukaryota</taxon>
        <taxon>Sar</taxon>
        <taxon>Stramenopiles</taxon>
        <taxon>Ochrophyta</taxon>
        <taxon>Eustigmatophyceae</taxon>
        <taxon>Eustigmatales</taxon>
        <taxon>Monodopsidaceae</taxon>
        <taxon>Microchloropsis</taxon>
        <taxon>Microchloropsis salina</taxon>
    </lineage>
</organism>
<proteinExistence type="predicted"/>
<sequence length="292" mass="32386">MNMADAASTYSGVTEEEAQAGGDRGRTSLAMTGREDSVDDTDEDTGGVVYLPFVKATSRVVLTHTKKFYAIKLAESKFQEQPDLLSWNKAGSLPVRTFDPLSRVHIDPGAYKAFVSPDLVNKRNSQAHTANAPLIRVNLNILYDQTQGKRFFELGRTFSATNLEIWLGLRMIMEGSGLNDPGPKQYERIVWMNVLTASAFSITLLTEQRNLCKEREMVRETNMLGKMIGVCLALRTLYNPKTLPRFRKKAMPGASVARHVAPTNHVGIDVEDVASQNLSSSDGRVNFWGGLR</sequence>
<gene>
    <name evidence="2" type="ORF">NSK_000996</name>
</gene>
<reference evidence="2 3" key="1">
    <citation type="submission" date="2019-01" db="EMBL/GenBank/DDBJ databases">
        <title>Nuclear Genome Assembly of the Microalgal Biofuel strain Nannochloropsis salina CCMP1776.</title>
        <authorList>
            <person name="Hovde B."/>
        </authorList>
    </citation>
    <scope>NUCLEOTIDE SEQUENCE [LARGE SCALE GENOMIC DNA]</scope>
    <source>
        <strain evidence="2 3">CCMP1776</strain>
    </source>
</reference>
<feature type="region of interest" description="Disordered" evidence="1">
    <location>
        <begin position="1"/>
        <end position="41"/>
    </location>
</feature>
<dbReference type="Proteomes" id="UP000355283">
    <property type="component" value="Unassembled WGS sequence"/>
</dbReference>
<evidence type="ECO:0000313" key="2">
    <source>
        <dbReference type="EMBL" id="TFJ87645.1"/>
    </source>
</evidence>
<evidence type="ECO:0000313" key="3">
    <source>
        <dbReference type="Proteomes" id="UP000355283"/>
    </source>
</evidence>
<protein>
    <submittedName>
        <fullName evidence="2">Uncharacterized protein</fullName>
    </submittedName>
</protein>
<dbReference type="AlphaFoldDB" id="A0A4D9DDK0"/>
<comment type="caution">
    <text evidence="2">The sequence shown here is derived from an EMBL/GenBank/DDBJ whole genome shotgun (WGS) entry which is preliminary data.</text>
</comment>
<name>A0A4D9DDK0_9STRA</name>
<evidence type="ECO:0000256" key="1">
    <source>
        <dbReference type="SAM" id="MobiDB-lite"/>
    </source>
</evidence>
<accession>A0A4D9DDK0</accession>